<keyword evidence="3" id="KW-0862">Zinc</keyword>
<dbReference type="PANTHER" id="PTHR47526">
    <property type="entry name" value="ATP-DEPENDENT DNA HELICASE"/>
    <property type="match status" value="1"/>
</dbReference>
<dbReference type="Gene3D" id="3.90.320.10">
    <property type="match status" value="1"/>
</dbReference>
<dbReference type="InterPro" id="IPR011604">
    <property type="entry name" value="PDDEXK-like_dom_sf"/>
</dbReference>
<evidence type="ECO:0000256" key="3">
    <source>
        <dbReference type="ARBA" id="ARBA00022833"/>
    </source>
</evidence>
<dbReference type="InterPro" id="IPR019786">
    <property type="entry name" value="Zinc_finger_PHD-type_CS"/>
</dbReference>
<feature type="domain" description="SWIM-type" evidence="6">
    <location>
        <begin position="163"/>
        <end position="202"/>
    </location>
</feature>
<evidence type="ECO:0000256" key="2">
    <source>
        <dbReference type="ARBA" id="ARBA00022771"/>
    </source>
</evidence>
<gene>
    <name evidence="7" type="ORF">FSP39_007216</name>
</gene>
<evidence type="ECO:0000259" key="5">
    <source>
        <dbReference type="PROSITE" id="PS50016"/>
    </source>
</evidence>
<feature type="domain" description="PHD-type" evidence="5">
    <location>
        <begin position="24"/>
        <end position="75"/>
    </location>
</feature>
<evidence type="ECO:0000256" key="4">
    <source>
        <dbReference type="PROSITE-ProRule" id="PRU00325"/>
    </source>
</evidence>
<dbReference type="GO" id="GO:0008270">
    <property type="term" value="F:zinc ion binding"/>
    <property type="evidence" value="ECO:0007669"/>
    <property type="project" value="UniProtKB-KW"/>
</dbReference>
<dbReference type="InterPro" id="IPR019787">
    <property type="entry name" value="Znf_PHD-finger"/>
</dbReference>
<dbReference type="Proteomes" id="UP001186944">
    <property type="component" value="Unassembled WGS sequence"/>
</dbReference>
<dbReference type="CDD" id="cd22343">
    <property type="entry name" value="PDDEXK_lambda_exonuclease-like"/>
    <property type="match status" value="1"/>
</dbReference>
<dbReference type="SMART" id="SM00249">
    <property type="entry name" value="PHD"/>
    <property type="match status" value="1"/>
</dbReference>
<dbReference type="EMBL" id="VSWD01000001">
    <property type="protein sequence ID" value="KAK3108400.1"/>
    <property type="molecule type" value="Genomic_DNA"/>
</dbReference>
<dbReference type="SUPFAM" id="SSF52980">
    <property type="entry name" value="Restriction endonuclease-like"/>
    <property type="match status" value="1"/>
</dbReference>
<name>A0AA89C6I7_PINIB</name>
<dbReference type="Gene3D" id="3.30.40.10">
    <property type="entry name" value="Zinc/RING finger domain, C3HC4 (zinc finger)"/>
    <property type="match status" value="1"/>
</dbReference>
<dbReference type="PANTHER" id="PTHR47526:SF3">
    <property type="entry name" value="PHD-TYPE DOMAIN-CONTAINING PROTEIN"/>
    <property type="match status" value="1"/>
</dbReference>
<sequence length="576" mass="66255">MPSTKRKIDDSEATTDGASSNDRRLYCLCKTLEDPNKLMIQCDLCDDWFHPVCVSLDDEEARNISKWFCPGCFDVMKLNPTIQRKRLLGFQGRSAPTTGWSDKFPITDIDERVIVDNVKTKRHKVEGWTLFREGKVVSLSSNTVSDYIYFRAQCQAAMRQQTYSIYVCFKEQGAKLKWGTCSCPAGIDGQCKHLVATLYSIIDLHRQDVSCIPEVQTCTEKLQMWHVRKPTSDEPLLFSDINFVKHDPEKPVKRDLCAVAKNHNPVPEFAKGVTSDDLRRLVSLYDVSGIQLPVLETIRSNSFQPVLCRQTSDADLHADLFNCVINNVYSEMYTPADLSPEASQHYSHTVQVDLERAKFIEKNTRVQSKTSFWFDEREYRITASNFGTFCRLRDSTDPVKTFHQKKKFFTTKSVRHGINYEAEAFAKYQNLRQCTSCPVGLVVNPSVPHIAVTPDRLVKVDNSIRLVEIKCPYSIFKRKTSIASQAKDKSFYLQRTDDKFELKSTHDYYYQVQGQLNLCGIDTCDFIVYVPPDDIVIIEVKRDEDFFRTVMLPKLNDIYFNHLLPHFVTSLYSCCN</sequence>
<accession>A0AA89C6I7</accession>
<dbReference type="Pfam" id="PF00628">
    <property type="entry name" value="PHD"/>
    <property type="match status" value="1"/>
</dbReference>
<dbReference type="AlphaFoldDB" id="A0AA89C6I7"/>
<dbReference type="InterPro" id="IPR007527">
    <property type="entry name" value="Znf_SWIM"/>
</dbReference>
<dbReference type="InterPro" id="IPR001965">
    <property type="entry name" value="Znf_PHD"/>
</dbReference>
<dbReference type="PROSITE" id="PS01359">
    <property type="entry name" value="ZF_PHD_1"/>
    <property type="match status" value="1"/>
</dbReference>
<keyword evidence="1" id="KW-0479">Metal-binding</keyword>
<organism evidence="7 8">
    <name type="scientific">Pinctada imbricata</name>
    <name type="common">Atlantic pearl-oyster</name>
    <name type="synonym">Pinctada martensii</name>
    <dbReference type="NCBI Taxonomy" id="66713"/>
    <lineage>
        <taxon>Eukaryota</taxon>
        <taxon>Metazoa</taxon>
        <taxon>Spiralia</taxon>
        <taxon>Lophotrochozoa</taxon>
        <taxon>Mollusca</taxon>
        <taxon>Bivalvia</taxon>
        <taxon>Autobranchia</taxon>
        <taxon>Pteriomorphia</taxon>
        <taxon>Pterioida</taxon>
        <taxon>Pterioidea</taxon>
        <taxon>Pteriidae</taxon>
        <taxon>Pinctada</taxon>
    </lineage>
</organism>
<proteinExistence type="predicted"/>
<dbReference type="InterPro" id="IPR013083">
    <property type="entry name" value="Znf_RING/FYVE/PHD"/>
</dbReference>
<dbReference type="GO" id="GO:0006281">
    <property type="term" value="P:DNA repair"/>
    <property type="evidence" value="ECO:0007669"/>
    <property type="project" value="UniProtKB-ARBA"/>
</dbReference>
<dbReference type="InterPro" id="IPR011335">
    <property type="entry name" value="Restrct_endonuc-II-like"/>
</dbReference>
<dbReference type="Pfam" id="PF09588">
    <property type="entry name" value="YqaJ"/>
    <property type="match status" value="1"/>
</dbReference>
<evidence type="ECO:0000313" key="8">
    <source>
        <dbReference type="Proteomes" id="UP001186944"/>
    </source>
</evidence>
<dbReference type="InterPro" id="IPR011011">
    <property type="entry name" value="Znf_FYVE_PHD"/>
</dbReference>
<evidence type="ECO:0000259" key="6">
    <source>
        <dbReference type="PROSITE" id="PS50966"/>
    </source>
</evidence>
<keyword evidence="2 4" id="KW-0863">Zinc-finger</keyword>
<comment type="caution">
    <text evidence="7">The sequence shown here is derived from an EMBL/GenBank/DDBJ whole genome shotgun (WGS) entry which is preliminary data.</text>
</comment>
<dbReference type="SUPFAM" id="SSF57903">
    <property type="entry name" value="FYVE/PHD zinc finger"/>
    <property type="match status" value="1"/>
</dbReference>
<protein>
    <submittedName>
        <fullName evidence="7">Uncharacterized protein</fullName>
    </submittedName>
</protein>
<evidence type="ECO:0000256" key="1">
    <source>
        <dbReference type="ARBA" id="ARBA00022723"/>
    </source>
</evidence>
<keyword evidence="8" id="KW-1185">Reference proteome</keyword>
<dbReference type="PROSITE" id="PS50016">
    <property type="entry name" value="ZF_PHD_2"/>
    <property type="match status" value="1"/>
</dbReference>
<dbReference type="PROSITE" id="PS50966">
    <property type="entry name" value="ZF_SWIM"/>
    <property type="match status" value="1"/>
</dbReference>
<dbReference type="InterPro" id="IPR019080">
    <property type="entry name" value="YqaJ_viral_recombinase"/>
</dbReference>
<reference evidence="7" key="1">
    <citation type="submission" date="2019-08" db="EMBL/GenBank/DDBJ databases">
        <title>The improved chromosome-level genome for the pearl oyster Pinctada fucata martensii using PacBio sequencing and Hi-C.</title>
        <authorList>
            <person name="Zheng Z."/>
        </authorList>
    </citation>
    <scope>NUCLEOTIDE SEQUENCE</scope>
    <source>
        <strain evidence="7">ZZ-2019</strain>
        <tissue evidence="7">Adductor muscle</tissue>
    </source>
</reference>
<evidence type="ECO:0000313" key="7">
    <source>
        <dbReference type="EMBL" id="KAK3108400.1"/>
    </source>
</evidence>